<keyword evidence="4" id="KW-1185">Reference proteome</keyword>
<keyword evidence="2" id="KW-0732">Signal</keyword>
<accession>A0AAW0GA05</accession>
<gene>
    <name evidence="3" type="ORF">QCA50_008007</name>
</gene>
<reference evidence="3 4" key="1">
    <citation type="submission" date="2022-09" db="EMBL/GenBank/DDBJ databases">
        <authorList>
            <person name="Palmer J.M."/>
        </authorList>
    </citation>
    <scope>NUCLEOTIDE SEQUENCE [LARGE SCALE GENOMIC DNA]</scope>
    <source>
        <strain evidence="3 4">DSM 7382</strain>
    </source>
</reference>
<evidence type="ECO:0000256" key="2">
    <source>
        <dbReference type="SAM" id="SignalP"/>
    </source>
</evidence>
<feature type="transmembrane region" description="Helical" evidence="1">
    <location>
        <begin position="167"/>
        <end position="189"/>
    </location>
</feature>
<dbReference type="Proteomes" id="UP001385951">
    <property type="component" value="Unassembled WGS sequence"/>
</dbReference>
<protein>
    <recommendedName>
        <fullName evidence="5">Extracellular membrane protein CFEM domain-containing protein</fullName>
    </recommendedName>
</protein>
<sequence length="191" mass="20233">MQFLAAFLIFSAFFASKALALNINFTGSVSNPTLDVIPPSQYLSFDDAEAMTTCQTQCTTATNTIQTCGDTGDDCLCSNTTIADIVSCHQCVFSDLIHRRKVATDIRENSTPALAAWQAACLTTAPVNATLPDHDVDFPFTFKAFKAEFAITVPSDWDGPFGQGLNMGATVVTVIAGALLGGSLIGILCTM</sequence>
<dbReference type="EMBL" id="JASBNA010000010">
    <property type="protein sequence ID" value="KAK7688469.1"/>
    <property type="molecule type" value="Genomic_DNA"/>
</dbReference>
<proteinExistence type="predicted"/>
<evidence type="ECO:0000313" key="3">
    <source>
        <dbReference type="EMBL" id="KAK7688469.1"/>
    </source>
</evidence>
<evidence type="ECO:0000313" key="4">
    <source>
        <dbReference type="Proteomes" id="UP001385951"/>
    </source>
</evidence>
<keyword evidence="1" id="KW-0812">Transmembrane</keyword>
<feature type="chain" id="PRO_5043810514" description="Extracellular membrane protein CFEM domain-containing protein" evidence="2">
    <location>
        <begin position="21"/>
        <end position="191"/>
    </location>
</feature>
<dbReference type="AlphaFoldDB" id="A0AAW0GA05"/>
<evidence type="ECO:0008006" key="5">
    <source>
        <dbReference type="Google" id="ProtNLM"/>
    </source>
</evidence>
<keyword evidence="1" id="KW-0472">Membrane</keyword>
<name>A0AAW0GA05_9APHY</name>
<comment type="caution">
    <text evidence="3">The sequence shown here is derived from an EMBL/GenBank/DDBJ whole genome shotgun (WGS) entry which is preliminary data.</text>
</comment>
<organism evidence="3 4">
    <name type="scientific">Cerrena zonata</name>
    <dbReference type="NCBI Taxonomy" id="2478898"/>
    <lineage>
        <taxon>Eukaryota</taxon>
        <taxon>Fungi</taxon>
        <taxon>Dikarya</taxon>
        <taxon>Basidiomycota</taxon>
        <taxon>Agaricomycotina</taxon>
        <taxon>Agaricomycetes</taxon>
        <taxon>Polyporales</taxon>
        <taxon>Cerrenaceae</taxon>
        <taxon>Cerrena</taxon>
    </lineage>
</organism>
<feature type="signal peptide" evidence="2">
    <location>
        <begin position="1"/>
        <end position="20"/>
    </location>
</feature>
<keyword evidence="1" id="KW-1133">Transmembrane helix</keyword>
<evidence type="ECO:0000256" key="1">
    <source>
        <dbReference type="SAM" id="Phobius"/>
    </source>
</evidence>